<feature type="domain" description="RNase H type-1" evidence="1">
    <location>
        <begin position="2"/>
        <end position="111"/>
    </location>
</feature>
<reference evidence="2" key="2">
    <citation type="journal article" date="2024" name="Plant">
        <title>Genomic evolution and insights into agronomic trait innovations of Sesamum species.</title>
        <authorList>
            <person name="Miao H."/>
            <person name="Wang L."/>
            <person name="Qu L."/>
            <person name="Liu H."/>
            <person name="Sun Y."/>
            <person name="Le M."/>
            <person name="Wang Q."/>
            <person name="Wei S."/>
            <person name="Zheng Y."/>
            <person name="Lin W."/>
            <person name="Duan Y."/>
            <person name="Cao H."/>
            <person name="Xiong S."/>
            <person name="Wang X."/>
            <person name="Wei L."/>
            <person name="Li C."/>
            <person name="Ma Q."/>
            <person name="Ju M."/>
            <person name="Zhao R."/>
            <person name="Li G."/>
            <person name="Mu C."/>
            <person name="Tian Q."/>
            <person name="Mei H."/>
            <person name="Zhang T."/>
            <person name="Gao T."/>
            <person name="Zhang H."/>
        </authorList>
    </citation>
    <scope>NUCLEOTIDE SEQUENCE</scope>
    <source>
        <strain evidence="2">KEN1</strain>
    </source>
</reference>
<dbReference type="InterPro" id="IPR036397">
    <property type="entry name" value="RNaseH_sf"/>
</dbReference>
<proteinExistence type="predicted"/>
<comment type="caution">
    <text evidence="2">The sequence shown here is derived from an EMBL/GenBank/DDBJ whole genome shotgun (WGS) entry which is preliminary data.</text>
</comment>
<dbReference type="EMBL" id="JACGWN010000004">
    <property type="protein sequence ID" value="KAL0453912.1"/>
    <property type="molecule type" value="Genomic_DNA"/>
</dbReference>
<dbReference type="GO" id="GO:0003676">
    <property type="term" value="F:nucleic acid binding"/>
    <property type="evidence" value="ECO:0007669"/>
    <property type="project" value="InterPro"/>
</dbReference>
<dbReference type="InterPro" id="IPR012337">
    <property type="entry name" value="RNaseH-like_sf"/>
</dbReference>
<accession>A0AAW2XIB4</accession>
<dbReference type="GO" id="GO:0004523">
    <property type="term" value="F:RNA-DNA hybrid ribonuclease activity"/>
    <property type="evidence" value="ECO:0007669"/>
    <property type="project" value="InterPro"/>
</dbReference>
<organism evidence="2">
    <name type="scientific">Sesamum latifolium</name>
    <dbReference type="NCBI Taxonomy" id="2727402"/>
    <lineage>
        <taxon>Eukaryota</taxon>
        <taxon>Viridiplantae</taxon>
        <taxon>Streptophyta</taxon>
        <taxon>Embryophyta</taxon>
        <taxon>Tracheophyta</taxon>
        <taxon>Spermatophyta</taxon>
        <taxon>Magnoliopsida</taxon>
        <taxon>eudicotyledons</taxon>
        <taxon>Gunneridae</taxon>
        <taxon>Pentapetalae</taxon>
        <taxon>asterids</taxon>
        <taxon>lamiids</taxon>
        <taxon>Lamiales</taxon>
        <taxon>Pedaliaceae</taxon>
        <taxon>Sesamum</taxon>
    </lineage>
</organism>
<dbReference type="PANTHER" id="PTHR47723:SF21">
    <property type="entry name" value="POLYNUCLEOTIDYL TRANSFERASE, RIBONUCLEASE H-LIKE SUPERFAMILY PROTEIN"/>
    <property type="match status" value="1"/>
</dbReference>
<dbReference type="InterPro" id="IPR053151">
    <property type="entry name" value="RNase_H-like"/>
</dbReference>
<dbReference type="PANTHER" id="PTHR47723">
    <property type="entry name" value="OS05G0353850 PROTEIN"/>
    <property type="match status" value="1"/>
</dbReference>
<sequence>MGAGVWARDSNGHCLAWLAHRIPRPGDGELAEDWAAREAIQLALHQGWRHVILEGDCVNLICKLAGRKGDLSPIGPLIFDILCFACNFLSCHFNWVRRSGNAVARFLAQTATGVEEGDSVIPYSVLGLLSLDNRE</sequence>
<name>A0AAW2XIB4_9LAMI</name>
<evidence type="ECO:0000259" key="1">
    <source>
        <dbReference type="Pfam" id="PF13456"/>
    </source>
</evidence>
<dbReference type="InterPro" id="IPR002156">
    <property type="entry name" value="RNaseH_domain"/>
</dbReference>
<dbReference type="AlphaFoldDB" id="A0AAW2XIB4"/>
<protein>
    <recommendedName>
        <fullName evidence="1">RNase H type-1 domain-containing protein</fullName>
    </recommendedName>
</protein>
<dbReference type="CDD" id="cd06222">
    <property type="entry name" value="RNase_H_like"/>
    <property type="match status" value="1"/>
</dbReference>
<dbReference type="Pfam" id="PF13456">
    <property type="entry name" value="RVT_3"/>
    <property type="match status" value="1"/>
</dbReference>
<dbReference type="SUPFAM" id="SSF53098">
    <property type="entry name" value="Ribonuclease H-like"/>
    <property type="match status" value="1"/>
</dbReference>
<reference evidence="2" key="1">
    <citation type="submission" date="2020-06" db="EMBL/GenBank/DDBJ databases">
        <authorList>
            <person name="Li T."/>
            <person name="Hu X."/>
            <person name="Zhang T."/>
            <person name="Song X."/>
            <person name="Zhang H."/>
            <person name="Dai N."/>
            <person name="Sheng W."/>
            <person name="Hou X."/>
            <person name="Wei L."/>
        </authorList>
    </citation>
    <scope>NUCLEOTIDE SEQUENCE</scope>
    <source>
        <strain evidence="2">KEN1</strain>
        <tissue evidence="2">Leaf</tissue>
    </source>
</reference>
<dbReference type="InterPro" id="IPR044730">
    <property type="entry name" value="RNase_H-like_dom_plant"/>
</dbReference>
<evidence type="ECO:0000313" key="2">
    <source>
        <dbReference type="EMBL" id="KAL0453912.1"/>
    </source>
</evidence>
<gene>
    <name evidence="2" type="ORF">Slati_1369300</name>
</gene>
<dbReference type="Gene3D" id="3.30.420.10">
    <property type="entry name" value="Ribonuclease H-like superfamily/Ribonuclease H"/>
    <property type="match status" value="1"/>
</dbReference>